<dbReference type="Proteomes" id="UP000688947">
    <property type="component" value="Unassembled WGS sequence"/>
</dbReference>
<gene>
    <name evidence="2" type="ORF">JG687_00018612</name>
</gene>
<accession>A0A8T1TM97</accession>
<sequence>CGLISSRTFFSEARLVKSLDVTTPHNTVPKNFSSTTHCRFRILDAAHPASGPQSSPRSAEQAPQSHCDNGPAPSAPRSHKAQVPRLSVADYHIEHRRRRSTRSMSRQAAESKAPDSSELRAPPRGNGVLFEELEEGQIDYEESVASEAHSHAASARSHTSGVPSVRSLRDAPPLSSRYEEGRRDPNVITNDLDEAQSRQLSTEPSSQRSNRPVARLLTLLSRATMASSLRILRRPRVVLRSSVWTLTCVSQRPLRLISKCNSTRSASAS</sequence>
<evidence type="ECO:0000256" key="1">
    <source>
        <dbReference type="SAM" id="MobiDB-lite"/>
    </source>
</evidence>
<feature type="compositionally biased region" description="Polar residues" evidence="1">
    <location>
        <begin position="51"/>
        <end position="67"/>
    </location>
</feature>
<feature type="compositionally biased region" description="Low complexity" evidence="1">
    <location>
        <begin position="145"/>
        <end position="158"/>
    </location>
</feature>
<dbReference type="VEuPathDB" id="FungiDB:PC110_g5061"/>
<proteinExistence type="predicted"/>
<comment type="caution">
    <text evidence="2">The sequence shown here is derived from an EMBL/GenBank/DDBJ whole genome shotgun (WGS) entry which is preliminary data.</text>
</comment>
<name>A0A8T1TM97_9STRA</name>
<feature type="non-terminal residue" evidence="2">
    <location>
        <position position="1"/>
    </location>
</feature>
<protein>
    <submittedName>
        <fullName evidence="2">Uncharacterized protein</fullName>
    </submittedName>
</protein>
<feature type="compositionally biased region" description="Polar residues" evidence="1">
    <location>
        <begin position="197"/>
        <end position="210"/>
    </location>
</feature>
<dbReference type="AlphaFoldDB" id="A0A8T1TM97"/>
<feature type="region of interest" description="Disordered" evidence="1">
    <location>
        <begin position="47"/>
        <end position="124"/>
    </location>
</feature>
<dbReference type="EMBL" id="JAENGZ010002650">
    <property type="protein sequence ID" value="KAG6943180.1"/>
    <property type="molecule type" value="Genomic_DNA"/>
</dbReference>
<evidence type="ECO:0000313" key="2">
    <source>
        <dbReference type="EMBL" id="KAG6943180.1"/>
    </source>
</evidence>
<evidence type="ECO:0000313" key="3">
    <source>
        <dbReference type="Proteomes" id="UP000688947"/>
    </source>
</evidence>
<feature type="region of interest" description="Disordered" evidence="1">
    <location>
        <begin position="143"/>
        <end position="211"/>
    </location>
</feature>
<organism evidence="2 3">
    <name type="scientific">Phytophthora cactorum</name>
    <dbReference type="NCBI Taxonomy" id="29920"/>
    <lineage>
        <taxon>Eukaryota</taxon>
        <taxon>Sar</taxon>
        <taxon>Stramenopiles</taxon>
        <taxon>Oomycota</taxon>
        <taxon>Peronosporomycetes</taxon>
        <taxon>Peronosporales</taxon>
        <taxon>Peronosporaceae</taxon>
        <taxon>Phytophthora</taxon>
    </lineage>
</organism>
<reference evidence="2" key="1">
    <citation type="submission" date="2021-01" db="EMBL/GenBank/DDBJ databases">
        <title>Phytophthora aleatoria, a newly-described species from Pinus radiata is distinct from Phytophthora cactorum isolates based on comparative genomics.</title>
        <authorList>
            <person name="Mcdougal R."/>
            <person name="Panda P."/>
            <person name="Williams N."/>
            <person name="Studholme D.J."/>
        </authorList>
    </citation>
    <scope>NUCLEOTIDE SEQUENCE</scope>
    <source>
        <strain evidence="2">NZFS 3830</strain>
    </source>
</reference>
<dbReference type="OrthoDB" id="10397431at2759"/>